<dbReference type="Proteomes" id="UP000297394">
    <property type="component" value="Unassembled WGS sequence"/>
</dbReference>
<reference evidence="1 3" key="2">
    <citation type="journal article" date="2019" name="PLoS Negl. Trop. Dis.">
        <title>Revisiting the worldwide diversity of Leptospira species in the environment.</title>
        <authorList>
            <person name="Vincent A.T."/>
            <person name="Schiettekatte O."/>
            <person name="Bourhy P."/>
            <person name="Veyrier F.J."/>
            <person name="Picardeau M."/>
        </authorList>
    </citation>
    <scope>NUCLEOTIDE SEQUENCE [LARGE SCALE GENOMIC DNA]</scope>
    <source>
        <strain evidence="1 3">201800280</strain>
        <strain evidence="2">201800281</strain>
    </source>
</reference>
<reference evidence="2" key="1">
    <citation type="submission" date="2018-10" db="EMBL/GenBank/DDBJ databases">
        <authorList>
            <person name="Vincent A.T."/>
            <person name="Schiettekatte O."/>
            <person name="Bourhy P."/>
            <person name="Veyrier F.J."/>
            <person name="Picardeau M."/>
        </authorList>
    </citation>
    <scope>NUCLEOTIDE SEQUENCE</scope>
    <source>
        <strain evidence="2">201800281</strain>
    </source>
</reference>
<accession>A0A4R9ILX1</accession>
<dbReference type="Proteomes" id="UP000297918">
    <property type="component" value="Unassembled WGS sequence"/>
</dbReference>
<dbReference type="AlphaFoldDB" id="A0A4R9ILX1"/>
<sequence length="275" mass="32582">MVSKKKILKQIDKKISNQLIFQENFLNTQSEKLEITKKIQAHLNEEKASKEFQKKIKSIVYEIRTKAENFLAGNSSEEIKQSASIVWMMIINRYGLKNSIFEEVNDKEFCDSTIELLNTYIKKANTQLRNNVVNYIENVFKNEEIENMKADFLNHYQENEGKVKLMKILSFIPPFFFFRKTLIYLQENAIYSQFRGIAAMTKMFETIWKQQQMQNTSPNSFFALEKYPFLGQYPDLENVKTLKDFYNYTDKKNLEIQGVIDAFEIEFSDIKLISY</sequence>
<evidence type="ECO:0000313" key="4">
    <source>
        <dbReference type="Proteomes" id="UP000297918"/>
    </source>
</evidence>
<evidence type="ECO:0000313" key="2">
    <source>
        <dbReference type="EMBL" id="TGK90602.1"/>
    </source>
</evidence>
<dbReference type="OrthoDB" id="339837at2"/>
<protein>
    <submittedName>
        <fullName evidence="1">Uncharacterized protein</fullName>
    </submittedName>
</protein>
<dbReference type="RefSeq" id="WP_135749990.1">
    <property type="nucleotide sequence ID" value="NZ_RQFL01000024.1"/>
</dbReference>
<dbReference type="EMBL" id="RQFM01000022">
    <property type="protein sequence ID" value="TGK84835.1"/>
    <property type="molecule type" value="Genomic_DNA"/>
</dbReference>
<evidence type="ECO:0000313" key="1">
    <source>
        <dbReference type="EMBL" id="TGK84835.1"/>
    </source>
</evidence>
<dbReference type="EMBL" id="RQFL01000024">
    <property type="protein sequence ID" value="TGK90602.1"/>
    <property type="molecule type" value="Genomic_DNA"/>
</dbReference>
<organism evidence="1 3">
    <name type="scientific">Leptospira bourretii</name>
    <dbReference type="NCBI Taxonomy" id="2484962"/>
    <lineage>
        <taxon>Bacteria</taxon>
        <taxon>Pseudomonadati</taxon>
        <taxon>Spirochaetota</taxon>
        <taxon>Spirochaetia</taxon>
        <taxon>Leptospirales</taxon>
        <taxon>Leptospiraceae</taxon>
        <taxon>Leptospira</taxon>
    </lineage>
</organism>
<name>A0A4R9ILX1_9LEPT</name>
<evidence type="ECO:0000313" key="3">
    <source>
        <dbReference type="Proteomes" id="UP000297394"/>
    </source>
</evidence>
<gene>
    <name evidence="1" type="ORF">EHQ23_09060</name>
    <name evidence="2" type="ORF">EHQ26_10660</name>
</gene>
<comment type="caution">
    <text evidence="1">The sequence shown here is derived from an EMBL/GenBank/DDBJ whole genome shotgun (WGS) entry which is preliminary data.</text>
</comment>
<keyword evidence="4" id="KW-1185">Reference proteome</keyword>
<proteinExistence type="predicted"/>